<dbReference type="RefSeq" id="WP_358136278.1">
    <property type="nucleotide sequence ID" value="NZ_JBFALK010000014.1"/>
</dbReference>
<dbReference type="EMBL" id="JBFALK010000014">
    <property type="protein sequence ID" value="MEV0971753.1"/>
    <property type="molecule type" value="Genomic_DNA"/>
</dbReference>
<reference evidence="1 2" key="1">
    <citation type="submission" date="2024-06" db="EMBL/GenBank/DDBJ databases">
        <title>The Natural Products Discovery Center: Release of the First 8490 Sequenced Strains for Exploring Actinobacteria Biosynthetic Diversity.</title>
        <authorList>
            <person name="Kalkreuter E."/>
            <person name="Kautsar S.A."/>
            <person name="Yang D."/>
            <person name="Bader C.D."/>
            <person name="Teijaro C.N."/>
            <person name="Fluegel L."/>
            <person name="Davis C.M."/>
            <person name="Simpson J.R."/>
            <person name="Lauterbach L."/>
            <person name="Steele A.D."/>
            <person name="Gui C."/>
            <person name="Meng S."/>
            <person name="Li G."/>
            <person name="Viehrig K."/>
            <person name="Ye F."/>
            <person name="Su P."/>
            <person name="Kiefer A.F."/>
            <person name="Nichols A."/>
            <person name="Cepeda A.J."/>
            <person name="Yan W."/>
            <person name="Fan B."/>
            <person name="Jiang Y."/>
            <person name="Adhikari A."/>
            <person name="Zheng C.-J."/>
            <person name="Schuster L."/>
            <person name="Cowan T.M."/>
            <person name="Smanski M.J."/>
            <person name="Chevrette M.G."/>
            <person name="De Carvalho L.P.S."/>
            <person name="Shen B."/>
        </authorList>
    </citation>
    <scope>NUCLEOTIDE SEQUENCE [LARGE SCALE GENOMIC DNA]</scope>
    <source>
        <strain evidence="1 2">NPDC050100</strain>
    </source>
</reference>
<organism evidence="1 2">
    <name type="scientific">Microtetraspora glauca</name>
    <dbReference type="NCBI Taxonomy" id="1996"/>
    <lineage>
        <taxon>Bacteria</taxon>
        <taxon>Bacillati</taxon>
        <taxon>Actinomycetota</taxon>
        <taxon>Actinomycetes</taxon>
        <taxon>Streptosporangiales</taxon>
        <taxon>Streptosporangiaceae</taxon>
        <taxon>Microtetraspora</taxon>
    </lineage>
</organism>
<gene>
    <name evidence="1" type="ORF">AB0I59_24350</name>
</gene>
<proteinExistence type="predicted"/>
<comment type="caution">
    <text evidence="1">The sequence shown here is derived from an EMBL/GenBank/DDBJ whole genome shotgun (WGS) entry which is preliminary data.</text>
</comment>
<evidence type="ECO:0000313" key="1">
    <source>
        <dbReference type="EMBL" id="MEV0971753.1"/>
    </source>
</evidence>
<name>A0ABV3GJF8_MICGL</name>
<evidence type="ECO:0000313" key="2">
    <source>
        <dbReference type="Proteomes" id="UP001551675"/>
    </source>
</evidence>
<protein>
    <submittedName>
        <fullName evidence="1">Uncharacterized protein</fullName>
    </submittedName>
</protein>
<accession>A0ABV3GJF8</accession>
<sequence length="69" mass="7550">MPGELAALEGQRLQAVELLEWAGEDMAQGAVAVGFIFPEDRVAIYNALDENGIEVGPPDRRYVRHKLGV</sequence>
<keyword evidence="2" id="KW-1185">Reference proteome</keyword>
<dbReference type="Proteomes" id="UP001551675">
    <property type="component" value="Unassembled WGS sequence"/>
</dbReference>